<keyword evidence="13" id="KW-1185">Reference proteome</keyword>
<comment type="similarity">
    <text evidence="2">Belongs to the MoaE family.</text>
</comment>
<evidence type="ECO:0000256" key="5">
    <source>
        <dbReference type="ARBA" id="ARBA00023150"/>
    </source>
</evidence>
<evidence type="ECO:0000313" key="13">
    <source>
        <dbReference type="Proteomes" id="UP000772618"/>
    </source>
</evidence>
<dbReference type="InterPro" id="IPR036563">
    <property type="entry name" value="MoaE_sf"/>
</dbReference>
<evidence type="ECO:0000256" key="2">
    <source>
        <dbReference type="ARBA" id="ARBA00005426"/>
    </source>
</evidence>
<evidence type="ECO:0000256" key="7">
    <source>
        <dbReference type="ARBA" id="ARBA00029745"/>
    </source>
</evidence>
<dbReference type="Pfam" id="PF02391">
    <property type="entry name" value="MoaE"/>
    <property type="match status" value="1"/>
</dbReference>
<comment type="pathway">
    <text evidence="1">Cofactor biosynthesis; molybdopterin biosynthesis.</text>
</comment>
<comment type="catalytic activity">
    <reaction evidence="11">
        <text>2 [molybdopterin-synthase sulfur-carrier protein]-C-terminal-Gly-aminoethanethioate + cyclic pyranopterin phosphate + H2O = molybdopterin + 2 [molybdopterin-synthase sulfur-carrier protein]-C-terminal Gly-Gly + 2 H(+)</text>
        <dbReference type="Rhea" id="RHEA:26333"/>
        <dbReference type="Rhea" id="RHEA-COMP:12202"/>
        <dbReference type="Rhea" id="RHEA-COMP:19907"/>
        <dbReference type="ChEBI" id="CHEBI:15377"/>
        <dbReference type="ChEBI" id="CHEBI:15378"/>
        <dbReference type="ChEBI" id="CHEBI:58698"/>
        <dbReference type="ChEBI" id="CHEBI:59648"/>
        <dbReference type="ChEBI" id="CHEBI:90778"/>
        <dbReference type="ChEBI" id="CHEBI:232372"/>
        <dbReference type="EC" id="2.8.1.12"/>
    </reaction>
</comment>
<dbReference type="Gene3D" id="3.90.1170.40">
    <property type="entry name" value="Molybdopterin biosynthesis MoaE subunit"/>
    <property type="match status" value="1"/>
</dbReference>
<dbReference type="SUPFAM" id="SSF54690">
    <property type="entry name" value="Molybdopterin synthase subunit MoaE"/>
    <property type="match status" value="1"/>
</dbReference>
<dbReference type="InterPro" id="IPR003448">
    <property type="entry name" value="Mopterin_biosynth_MoaE"/>
</dbReference>
<dbReference type="EC" id="2.8.1.12" evidence="3"/>
<keyword evidence="5" id="KW-0501">Molybdenum cofactor biosynthesis</keyword>
<evidence type="ECO:0000313" key="12">
    <source>
        <dbReference type="EMBL" id="MBT1703515.1"/>
    </source>
</evidence>
<evidence type="ECO:0000256" key="8">
    <source>
        <dbReference type="ARBA" id="ARBA00030407"/>
    </source>
</evidence>
<accession>A0ABS5VPY9</accession>
<comment type="subunit">
    <text evidence="6">Heterotetramer of 2 MoaD subunits and 2 MoaE subunits. Also stable as homodimer. The enzyme changes between these two forms during catalysis.</text>
</comment>
<name>A0ABS5VPY9_9BACT</name>
<reference evidence="12 13" key="1">
    <citation type="submission" date="2021-05" db="EMBL/GenBank/DDBJ databases">
        <title>A Polyphasic approach of four new species of the genus Ohtaekwangia: Ohtaekwangia histidinii sp. nov., Ohtaekwangia cretensis sp. nov., Ohtaekwangia indiensis sp. nov., Ohtaekwangia reichenbachii sp. nov. from diverse environment.</title>
        <authorList>
            <person name="Octaviana S."/>
        </authorList>
    </citation>
    <scope>NUCLEOTIDE SEQUENCE [LARGE SCALE GENOMIC DNA]</scope>
    <source>
        <strain evidence="12 13">PWU20</strain>
    </source>
</reference>
<evidence type="ECO:0000256" key="1">
    <source>
        <dbReference type="ARBA" id="ARBA00005046"/>
    </source>
</evidence>
<evidence type="ECO:0000256" key="11">
    <source>
        <dbReference type="ARBA" id="ARBA00049878"/>
    </source>
</evidence>
<dbReference type="PANTHER" id="PTHR23404">
    <property type="entry name" value="MOLYBDOPTERIN SYNTHASE RELATED"/>
    <property type="match status" value="1"/>
</dbReference>
<sequence length="136" mass="15107">MIQITEHNINIEEIVKAASRHEAGAVNVFIGTVRNHTKGRNVLRLEYEAYEAMAISEIKKIVDEAILRWSLLGCAISHRVGVLTPGEVAVVVAVSTPHRADSFTACQFIIDTLKQQVPIWKKEVFEGGEEWISATP</sequence>
<dbReference type="Proteomes" id="UP000772618">
    <property type="component" value="Unassembled WGS sequence"/>
</dbReference>
<dbReference type="CDD" id="cd00756">
    <property type="entry name" value="MoaE"/>
    <property type="match status" value="1"/>
</dbReference>
<dbReference type="EMBL" id="JAHESD010000016">
    <property type="protein sequence ID" value="MBT1703515.1"/>
    <property type="molecule type" value="Genomic_DNA"/>
</dbReference>
<proteinExistence type="inferred from homology"/>
<organism evidence="12 13">
    <name type="scientific">Chryseosolibacter indicus</name>
    <dbReference type="NCBI Taxonomy" id="2782351"/>
    <lineage>
        <taxon>Bacteria</taxon>
        <taxon>Pseudomonadati</taxon>
        <taxon>Bacteroidota</taxon>
        <taxon>Cytophagia</taxon>
        <taxon>Cytophagales</taxon>
        <taxon>Chryseotaleaceae</taxon>
        <taxon>Chryseosolibacter</taxon>
    </lineage>
</organism>
<evidence type="ECO:0000256" key="3">
    <source>
        <dbReference type="ARBA" id="ARBA00011950"/>
    </source>
</evidence>
<evidence type="ECO:0000256" key="4">
    <source>
        <dbReference type="ARBA" id="ARBA00013858"/>
    </source>
</evidence>
<gene>
    <name evidence="12" type="ORF">KK060_09510</name>
</gene>
<protein>
    <recommendedName>
        <fullName evidence="4">Molybdopterin synthase catalytic subunit</fullName>
        <ecNumber evidence="3">2.8.1.12</ecNumber>
    </recommendedName>
    <alternativeName>
        <fullName evidence="9">MPT synthase subunit 2</fullName>
    </alternativeName>
    <alternativeName>
        <fullName evidence="7">Molybdenum cofactor biosynthesis protein E</fullName>
    </alternativeName>
    <alternativeName>
        <fullName evidence="8">Molybdopterin-converting factor large subunit</fullName>
    </alternativeName>
    <alternativeName>
        <fullName evidence="10">Molybdopterin-converting factor subunit 2</fullName>
    </alternativeName>
</protein>
<dbReference type="RefSeq" id="WP_254153476.1">
    <property type="nucleotide sequence ID" value="NZ_JAHESD010000016.1"/>
</dbReference>
<evidence type="ECO:0000256" key="6">
    <source>
        <dbReference type="ARBA" id="ARBA00026066"/>
    </source>
</evidence>
<evidence type="ECO:0000256" key="9">
    <source>
        <dbReference type="ARBA" id="ARBA00030781"/>
    </source>
</evidence>
<comment type="caution">
    <text evidence="12">The sequence shown here is derived from an EMBL/GenBank/DDBJ whole genome shotgun (WGS) entry which is preliminary data.</text>
</comment>
<evidence type="ECO:0000256" key="10">
    <source>
        <dbReference type="ARBA" id="ARBA00032474"/>
    </source>
</evidence>